<evidence type="ECO:0000313" key="5">
    <source>
        <dbReference type="Proteomes" id="UP000256845"/>
    </source>
</evidence>
<dbReference type="SUPFAM" id="SSF54631">
    <property type="entry name" value="CBS-domain pair"/>
    <property type="match status" value="1"/>
</dbReference>
<dbReference type="OrthoDB" id="9783590at2"/>
<evidence type="ECO:0000313" key="4">
    <source>
        <dbReference type="EMBL" id="RED49653.1"/>
    </source>
</evidence>
<accession>A0A3D9HJL6</accession>
<feature type="domain" description="CBS" evidence="3">
    <location>
        <begin position="78"/>
        <end position="136"/>
    </location>
</feature>
<dbReference type="EMBL" id="QRDW01000005">
    <property type="protein sequence ID" value="RED49653.1"/>
    <property type="molecule type" value="Genomic_DNA"/>
</dbReference>
<dbReference type="Proteomes" id="UP000256845">
    <property type="component" value="Unassembled WGS sequence"/>
</dbReference>
<keyword evidence="5" id="KW-1185">Reference proteome</keyword>
<organism evidence="4 5">
    <name type="scientific">Aestuariispira insulae</name>
    <dbReference type="NCBI Taxonomy" id="1461337"/>
    <lineage>
        <taxon>Bacteria</taxon>
        <taxon>Pseudomonadati</taxon>
        <taxon>Pseudomonadota</taxon>
        <taxon>Alphaproteobacteria</taxon>
        <taxon>Rhodospirillales</taxon>
        <taxon>Kiloniellaceae</taxon>
        <taxon>Aestuariispira</taxon>
    </lineage>
</organism>
<dbReference type="AlphaFoldDB" id="A0A3D9HJL6"/>
<proteinExistence type="predicted"/>
<name>A0A3D9HJL6_9PROT</name>
<dbReference type="InterPro" id="IPR051257">
    <property type="entry name" value="Diverse_CBS-Domain"/>
</dbReference>
<dbReference type="PANTHER" id="PTHR43080:SF2">
    <property type="entry name" value="CBS DOMAIN-CONTAINING PROTEIN"/>
    <property type="match status" value="1"/>
</dbReference>
<dbReference type="Gene3D" id="3.10.580.10">
    <property type="entry name" value="CBS-domain"/>
    <property type="match status" value="1"/>
</dbReference>
<dbReference type="SMART" id="SM00116">
    <property type="entry name" value="CBS"/>
    <property type="match status" value="2"/>
</dbReference>
<sequence length="208" mass="23657">MFGLYNIQGPQFQGPLEQLYQVHPVVRSQAAKFNLHPETDQQSDQPEQRRPRQAAAAYAKSLNLDHEREPLYHVDQIMHKNPHTIGANARLADAWSMLQNHKVKQMPVVDDKNHTVGLLTQTDLLRRIIVNSEDDLLQVPQAPVREVMITPVITAEPLTDIRRIAKVMAEYGLPALPITDEKQFLIGIVTRGDILRKFANTPPLQLWS</sequence>
<dbReference type="Pfam" id="PF00571">
    <property type="entry name" value="CBS"/>
    <property type="match status" value="2"/>
</dbReference>
<reference evidence="4 5" key="1">
    <citation type="submission" date="2018-07" db="EMBL/GenBank/DDBJ databases">
        <title>Genomic Encyclopedia of Type Strains, Phase III (KMG-III): the genomes of soil and plant-associated and newly described type strains.</title>
        <authorList>
            <person name="Whitman W."/>
        </authorList>
    </citation>
    <scope>NUCLEOTIDE SEQUENCE [LARGE SCALE GENOMIC DNA]</scope>
    <source>
        <strain evidence="4 5">CECT 8488</strain>
    </source>
</reference>
<evidence type="ECO:0000256" key="1">
    <source>
        <dbReference type="ARBA" id="ARBA00023122"/>
    </source>
</evidence>
<dbReference type="PROSITE" id="PS51371">
    <property type="entry name" value="CBS"/>
    <property type="match status" value="2"/>
</dbReference>
<dbReference type="PANTHER" id="PTHR43080">
    <property type="entry name" value="CBS DOMAIN-CONTAINING PROTEIN CBSX3, MITOCHONDRIAL"/>
    <property type="match status" value="1"/>
</dbReference>
<dbReference type="InterPro" id="IPR046342">
    <property type="entry name" value="CBS_dom_sf"/>
</dbReference>
<evidence type="ECO:0000256" key="2">
    <source>
        <dbReference type="PROSITE-ProRule" id="PRU00703"/>
    </source>
</evidence>
<evidence type="ECO:0000259" key="3">
    <source>
        <dbReference type="PROSITE" id="PS51371"/>
    </source>
</evidence>
<feature type="domain" description="CBS" evidence="3">
    <location>
        <begin position="148"/>
        <end position="206"/>
    </location>
</feature>
<keyword evidence="1 2" id="KW-0129">CBS domain</keyword>
<dbReference type="InterPro" id="IPR000644">
    <property type="entry name" value="CBS_dom"/>
</dbReference>
<gene>
    <name evidence="4" type="ORF">DFP90_10524</name>
</gene>
<protein>
    <submittedName>
        <fullName evidence="4">CBS domain protein</fullName>
    </submittedName>
</protein>
<comment type="caution">
    <text evidence="4">The sequence shown here is derived from an EMBL/GenBank/DDBJ whole genome shotgun (WGS) entry which is preliminary data.</text>
</comment>
<dbReference type="RefSeq" id="WP_115936913.1">
    <property type="nucleotide sequence ID" value="NZ_QRDW01000005.1"/>
</dbReference>